<organism evidence="1 2">
    <name type="scientific">Labrys neptuniae</name>
    <dbReference type="NCBI Taxonomy" id="376174"/>
    <lineage>
        <taxon>Bacteria</taxon>
        <taxon>Pseudomonadati</taxon>
        <taxon>Pseudomonadota</taxon>
        <taxon>Alphaproteobacteria</taxon>
        <taxon>Hyphomicrobiales</taxon>
        <taxon>Xanthobacteraceae</taxon>
        <taxon>Labrys</taxon>
    </lineage>
</organism>
<evidence type="ECO:0000313" key="2">
    <source>
        <dbReference type="Proteomes" id="UP001595190"/>
    </source>
</evidence>
<accession>A0ABV6ZS91</accession>
<proteinExistence type="predicted"/>
<evidence type="ECO:0000313" key="1">
    <source>
        <dbReference type="EMBL" id="MFC2255055.1"/>
    </source>
</evidence>
<sequence>MAIKKGALNQLLAGHHPRAVSAKHELGDELKKALTNRILSAELDDDFGNERQQTNAANPYRIARQSTIRASANCALAFLSGWTEADIELLRRMKEYLWQFKSSQRLPDII</sequence>
<comment type="caution">
    <text evidence="1">The sequence shown here is derived from an EMBL/GenBank/DDBJ whole genome shotgun (WGS) entry which is preliminary data.</text>
</comment>
<reference evidence="1 2" key="1">
    <citation type="submission" date="2024-09" db="EMBL/GenBank/DDBJ databases">
        <title>Description of Labrys sedimenti sp. nov., isolated from a diclofenac-degrading enrichment culture, and genome-based reclassification of Labrys portucalensis as a later heterotypic synonym of Labrys neptuniae.</title>
        <authorList>
            <person name="Tancsics A."/>
            <person name="Csepanyi A."/>
        </authorList>
    </citation>
    <scope>NUCLEOTIDE SEQUENCE [LARGE SCALE GENOMIC DNA]</scope>
    <source>
        <strain evidence="1 2">LMG 23412</strain>
    </source>
</reference>
<dbReference type="Proteomes" id="UP001595190">
    <property type="component" value="Unassembled WGS sequence"/>
</dbReference>
<dbReference type="EMBL" id="JBHGPK010000066">
    <property type="protein sequence ID" value="MFC2255055.1"/>
    <property type="molecule type" value="Genomic_DNA"/>
</dbReference>
<gene>
    <name evidence="1" type="ORF">ACETRX_36215</name>
</gene>
<dbReference type="RefSeq" id="WP_394315629.1">
    <property type="nucleotide sequence ID" value="NZ_JBHGPK010000066.1"/>
</dbReference>
<protein>
    <submittedName>
        <fullName evidence="1">Uncharacterized protein</fullName>
    </submittedName>
</protein>
<name>A0ABV6ZS91_9HYPH</name>